<name>A0A448VQP7_9NEIS</name>
<dbReference type="RefSeq" id="WP_081463191.1">
    <property type="nucleotide sequence ID" value="NZ_CAUJRG010000008.1"/>
</dbReference>
<dbReference type="AlphaFoldDB" id="A0A448VQP7"/>
<keyword evidence="4 7" id="KW-0812">Transmembrane</keyword>
<evidence type="ECO:0000256" key="1">
    <source>
        <dbReference type="ARBA" id="ARBA00004651"/>
    </source>
</evidence>
<evidence type="ECO:0000313" key="8">
    <source>
        <dbReference type="EMBL" id="VEJ52128.1"/>
    </source>
</evidence>
<feature type="transmembrane region" description="Helical" evidence="7">
    <location>
        <begin position="183"/>
        <end position="205"/>
    </location>
</feature>
<evidence type="ECO:0000256" key="3">
    <source>
        <dbReference type="ARBA" id="ARBA00022475"/>
    </source>
</evidence>
<feature type="transmembrane region" description="Helical" evidence="7">
    <location>
        <begin position="68"/>
        <end position="94"/>
    </location>
</feature>
<evidence type="ECO:0000313" key="9">
    <source>
        <dbReference type="Proteomes" id="UP000272771"/>
    </source>
</evidence>
<evidence type="ECO:0000256" key="2">
    <source>
        <dbReference type="ARBA" id="ARBA00022448"/>
    </source>
</evidence>
<evidence type="ECO:0000256" key="6">
    <source>
        <dbReference type="ARBA" id="ARBA00023136"/>
    </source>
</evidence>
<dbReference type="Gene3D" id="1.10.1760.20">
    <property type="match status" value="1"/>
</dbReference>
<evidence type="ECO:0000256" key="4">
    <source>
        <dbReference type="ARBA" id="ARBA00022692"/>
    </source>
</evidence>
<reference evidence="8 9" key="1">
    <citation type="submission" date="2018-12" db="EMBL/GenBank/DDBJ databases">
        <authorList>
            <consortium name="Pathogen Informatics"/>
        </authorList>
    </citation>
    <scope>NUCLEOTIDE SEQUENCE [LARGE SCALE GENOMIC DNA]</scope>
    <source>
        <strain evidence="8 9">NCTC12742</strain>
    </source>
</reference>
<dbReference type="EMBL" id="LR134533">
    <property type="protein sequence ID" value="VEJ52128.1"/>
    <property type="molecule type" value="Genomic_DNA"/>
</dbReference>
<dbReference type="STRING" id="28091.SAMEA3174300_00609"/>
<protein>
    <submittedName>
        <fullName evidence="8">Integral membrane protein</fullName>
    </submittedName>
</protein>
<dbReference type="Pfam" id="PF01891">
    <property type="entry name" value="CbiM"/>
    <property type="match status" value="1"/>
</dbReference>
<gene>
    <name evidence="8" type="ORF">NCTC12742_02042</name>
</gene>
<accession>A0A448VQP7</accession>
<keyword evidence="3" id="KW-1003">Cell membrane</keyword>
<evidence type="ECO:0000256" key="7">
    <source>
        <dbReference type="SAM" id="Phobius"/>
    </source>
</evidence>
<comment type="subcellular location">
    <subcellularLocation>
        <location evidence="1">Cell membrane</location>
        <topology evidence="1">Multi-pass membrane protein</topology>
    </subcellularLocation>
</comment>
<feature type="transmembrane region" description="Helical" evidence="7">
    <location>
        <begin position="106"/>
        <end position="126"/>
    </location>
</feature>
<sequence length="227" mass="25040">MNFLSEWFSQEWQYAAHALWAAVLLLCAKPAWKAIKSHPRSAGLVLLILSVLWSMGTELDNGQLSGMAYHLLGINLAAMIIGTPAALWLSALLWLPYTLLHHPESLNVSSLNALCLFLLPALLNAVFRHLTAKLPANLFIYIFANGFIAAAAGFISAGALLVFALQLSGAYPTSVLWESAFPVFFLLAWGEAFLSGIFTAIFVALKPQLLITFDDNRYLHKTNHIWK</sequence>
<feature type="transmembrane region" description="Helical" evidence="7">
    <location>
        <begin position="12"/>
        <end position="32"/>
    </location>
</feature>
<evidence type="ECO:0000256" key="5">
    <source>
        <dbReference type="ARBA" id="ARBA00022989"/>
    </source>
</evidence>
<keyword evidence="5 7" id="KW-1133">Transmembrane helix</keyword>
<keyword evidence="6 7" id="KW-0472">Membrane</keyword>
<feature type="transmembrane region" description="Helical" evidence="7">
    <location>
        <begin position="138"/>
        <end position="163"/>
    </location>
</feature>
<dbReference type="GO" id="GO:0005886">
    <property type="term" value="C:plasma membrane"/>
    <property type="evidence" value="ECO:0007669"/>
    <property type="project" value="UniProtKB-SubCell"/>
</dbReference>
<keyword evidence="9" id="KW-1185">Reference proteome</keyword>
<dbReference type="InterPro" id="IPR002751">
    <property type="entry name" value="CbiM/NikMN"/>
</dbReference>
<proteinExistence type="predicted"/>
<dbReference type="KEGG" id="nwe:SAMEA3174300_0609"/>
<dbReference type="GO" id="GO:0000041">
    <property type="term" value="P:transition metal ion transport"/>
    <property type="evidence" value="ECO:0007669"/>
    <property type="project" value="InterPro"/>
</dbReference>
<dbReference type="Proteomes" id="UP000272771">
    <property type="component" value="Chromosome"/>
</dbReference>
<organism evidence="8 9">
    <name type="scientific">Neisseria weaveri</name>
    <dbReference type="NCBI Taxonomy" id="28091"/>
    <lineage>
        <taxon>Bacteria</taxon>
        <taxon>Pseudomonadati</taxon>
        <taxon>Pseudomonadota</taxon>
        <taxon>Betaproteobacteria</taxon>
        <taxon>Neisseriales</taxon>
        <taxon>Neisseriaceae</taxon>
        <taxon>Neisseria</taxon>
    </lineage>
</organism>
<keyword evidence="2" id="KW-0813">Transport</keyword>
<dbReference type="OrthoDB" id="5297929at2"/>